<dbReference type="Pfam" id="PF07546">
    <property type="entry name" value="EMI"/>
    <property type="match status" value="1"/>
</dbReference>
<keyword evidence="2" id="KW-0964">Secreted</keyword>
<feature type="domain" description="EGF-like" evidence="10">
    <location>
        <begin position="112"/>
        <end position="152"/>
    </location>
</feature>
<evidence type="ECO:0000256" key="4">
    <source>
        <dbReference type="ARBA" id="ARBA00022729"/>
    </source>
</evidence>
<evidence type="ECO:0000256" key="7">
    <source>
        <dbReference type="PROSITE-ProRule" id="PRU00076"/>
    </source>
</evidence>
<comment type="caution">
    <text evidence="7">Lacks conserved residue(s) required for the propagation of feature annotation.</text>
</comment>
<feature type="domain" description="EMI" evidence="11">
    <location>
        <begin position="33"/>
        <end position="111"/>
    </location>
</feature>
<protein>
    <submittedName>
        <fullName evidence="13">Epidermal growth factor-like protein 8 isoform X2</fullName>
    </submittedName>
</protein>
<accession>A0ABM1JPC1</accession>
<dbReference type="PROSITE" id="PS01187">
    <property type="entry name" value="EGF_CA"/>
    <property type="match status" value="1"/>
</dbReference>
<dbReference type="PROSITE" id="PS00010">
    <property type="entry name" value="ASX_HYDROXYL"/>
    <property type="match status" value="1"/>
</dbReference>
<evidence type="ECO:0000256" key="5">
    <source>
        <dbReference type="ARBA" id="ARBA00023157"/>
    </source>
</evidence>
<dbReference type="CDD" id="cd00054">
    <property type="entry name" value="EGF_CA"/>
    <property type="match status" value="1"/>
</dbReference>
<sequence>MGWQGVGPTAFLCGGLLIAFLLREASGQSKKPESQVCSRHILRIPLVYNETYAKPQHQPYLTLCPGPRICSTYRTTYRVATRQVKKEILQSNAICCQGWKKRHIGDQKCEEDLDECRAPVPLCAQQCVNTPGSYSCQCDPGYTLGPDGKSCHLLPTVQAAPGPGSKGVRVWRDQGAEDWEAKEAEEQRLGPTSHGKHTEQTLEMQEKISNEVQELQAKLEQLEKRLDRAISILPPPLEPTQLKELWSRLQYLDQVESLSDQLLFLEEKLGDCACQNGKNGFGHDIAR</sequence>
<dbReference type="Gene3D" id="2.10.25.10">
    <property type="entry name" value="Laminin"/>
    <property type="match status" value="1"/>
</dbReference>
<evidence type="ECO:0000256" key="2">
    <source>
        <dbReference type="ARBA" id="ARBA00022525"/>
    </source>
</evidence>
<keyword evidence="6" id="KW-0325">Glycoprotein</keyword>
<name>A0ABM1JPC1_GEKJA</name>
<keyword evidence="4 9" id="KW-0732">Signal</keyword>
<evidence type="ECO:0000256" key="3">
    <source>
        <dbReference type="ARBA" id="ARBA00022536"/>
    </source>
</evidence>
<keyword evidence="12" id="KW-1185">Reference proteome</keyword>
<dbReference type="SMART" id="SM00181">
    <property type="entry name" value="EGF"/>
    <property type="match status" value="1"/>
</dbReference>
<dbReference type="InterPro" id="IPR000152">
    <property type="entry name" value="EGF-type_Asp/Asn_hydroxyl_site"/>
</dbReference>
<dbReference type="SUPFAM" id="SSF57196">
    <property type="entry name" value="EGF/Laminin"/>
    <property type="match status" value="1"/>
</dbReference>
<gene>
    <name evidence="13" type="primary">EGFL8</name>
</gene>
<feature type="signal peptide" evidence="9">
    <location>
        <begin position="1"/>
        <end position="27"/>
    </location>
</feature>
<evidence type="ECO:0000256" key="8">
    <source>
        <dbReference type="SAM" id="Coils"/>
    </source>
</evidence>
<feature type="coiled-coil region" evidence="8">
    <location>
        <begin position="205"/>
        <end position="268"/>
    </location>
</feature>
<dbReference type="Proteomes" id="UP000694871">
    <property type="component" value="Unplaced"/>
</dbReference>
<evidence type="ECO:0000259" key="10">
    <source>
        <dbReference type="PROSITE" id="PS50026"/>
    </source>
</evidence>
<dbReference type="PANTHER" id="PTHR47333:SF4">
    <property type="entry name" value="EGF-LIKE DOMAIN-CONTAINING PROTEIN"/>
    <property type="match status" value="1"/>
</dbReference>
<evidence type="ECO:0000256" key="1">
    <source>
        <dbReference type="ARBA" id="ARBA00004613"/>
    </source>
</evidence>
<evidence type="ECO:0000313" key="12">
    <source>
        <dbReference type="Proteomes" id="UP000694871"/>
    </source>
</evidence>
<comment type="subcellular location">
    <subcellularLocation>
        <location evidence="1">Secreted</location>
    </subcellularLocation>
</comment>
<dbReference type="PROSITE" id="PS51041">
    <property type="entry name" value="EMI"/>
    <property type="match status" value="1"/>
</dbReference>
<dbReference type="InterPro" id="IPR000742">
    <property type="entry name" value="EGF"/>
</dbReference>
<evidence type="ECO:0000256" key="9">
    <source>
        <dbReference type="SAM" id="SignalP"/>
    </source>
</evidence>
<keyword evidence="5" id="KW-1015">Disulfide bond</keyword>
<dbReference type="InterPro" id="IPR001881">
    <property type="entry name" value="EGF-like_Ca-bd_dom"/>
</dbReference>
<dbReference type="PROSITE" id="PS01186">
    <property type="entry name" value="EGF_2"/>
    <property type="match status" value="1"/>
</dbReference>
<feature type="chain" id="PRO_5045860923" evidence="9">
    <location>
        <begin position="28"/>
        <end position="287"/>
    </location>
</feature>
<dbReference type="InterPro" id="IPR052080">
    <property type="entry name" value="vWF_C/EGF_Fibrillin"/>
</dbReference>
<dbReference type="RefSeq" id="XP_015263308.1">
    <property type="nucleotide sequence ID" value="XM_015407822.1"/>
</dbReference>
<dbReference type="InterPro" id="IPR011489">
    <property type="entry name" value="EMI_domain"/>
</dbReference>
<dbReference type="GeneID" id="107107512"/>
<reference evidence="13" key="1">
    <citation type="submission" date="2025-08" db="UniProtKB">
        <authorList>
            <consortium name="RefSeq"/>
        </authorList>
    </citation>
    <scope>IDENTIFICATION</scope>
</reference>
<dbReference type="InterPro" id="IPR018097">
    <property type="entry name" value="EGF_Ca-bd_CS"/>
</dbReference>
<proteinExistence type="predicted"/>
<dbReference type="InterPro" id="IPR049883">
    <property type="entry name" value="NOTCH1_EGF-like"/>
</dbReference>
<keyword evidence="3 7" id="KW-0245">EGF-like domain</keyword>
<evidence type="ECO:0000259" key="11">
    <source>
        <dbReference type="PROSITE" id="PS51041"/>
    </source>
</evidence>
<evidence type="ECO:0000256" key="6">
    <source>
        <dbReference type="ARBA" id="ARBA00023180"/>
    </source>
</evidence>
<organism evidence="12 13">
    <name type="scientific">Gekko japonicus</name>
    <name type="common">Schlegel's Japanese gecko</name>
    <dbReference type="NCBI Taxonomy" id="146911"/>
    <lineage>
        <taxon>Eukaryota</taxon>
        <taxon>Metazoa</taxon>
        <taxon>Chordata</taxon>
        <taxon>Craniata</taxon>
        <taxon>Vertebrata</taxon>
        <taxon>Euteleostomi</taxon>
        <taxon>Lepidosauria</taxon>
        <taxon>Squamata</taxon>
        <taxon>Bifurcata</taxon>
        <taxon>Gekkota</taxon>
        <taxon>Gekkonidae</taxon>
        <taxon>Gekkoninae</taxon>
        <taxon>Gekko</taxon>
    </lineage>
</organism>
<dbReference type="PROSITE" id="PS50026">
    <property type="entry name" value="EGF_3"/>
    <property type="match status" value="1"/>
</dbReference>
<keyword evidence="8" id="KW-0175">Coiled coil</keyword>
<dbReference type="Pfam" id="PF07645">
    <property type="entry name" value="EGF_CA"/>
    <property type="match status" value="1"/>
</dbReference>
<dbReference type="PANTHER" id="PTHR47333">
    <property type="entry name" value="VON WILLEBRAND FACTOR C AND EGF DOMAIN-CONTAINING PROTEIN"/>
    <property type="match status" value="1"/>
</dbReference>
<evidence type="ECO:0000313" key="13">
    <source>
        <dbReference type="RefSeq" id="XP_015263308.1"/>
    </source>
</evidence>
<dbReference type="SMART" id="SM00179">
    <property type="entry name" value="EGF_CA"/>
    <property type="match status" value="1"/>
</dbReference>